<dbReference type="Pfam" id="PF16178">
    <property type="entry name" value="Anoct_dimer"/>
    <property type="match status" value="1"/>
</dbReference>
<keyword evidence="5 8" id="KW-1133">Transmembrane helix</keyword>
<reference evidence="12 13" key="1">
    <citation type="submission" date="2019-09" db="EMBL/GenBank/DDBJ databases">
        <title>Bird 10,000 Genomes (B10K) Project - Family phase.</title>
        <authorList>
            <person name="Zhang G."/>
        </authorList>
    </citation>
    <scope>NUCLEOTIDE SEQUENCE [LARGE SCALE GENOMIC DNA]</scope>
    <source>
        <strain evidence="12">B10K-CU-031-10</strain>
        <tissue evidence="12">Muscle</tissue>
    </source>
</reference>
<comment type="subcellular location">
    <subcellularLocation>
        <location evidence="1">Cell membrane</location>
        <topology evidence="1">Multi-pass membrane protein</topology>
    </subcellularLocation>
    <subcellularLocation>
        <location evidence="8">Membrane</location>
        <topology evidence="8">Multi-pass membrane protein</topology>
    </subcellularLocation>
</comment>
<organism evidence="12 13">
    <name type="scientific">Nyctibius bracteatus</name>
    <name type="common">Rufous potoo</name>
    <dbReference type="NCBI Taxonomy" id="48426"/>
    <lineage>
        <taxon>Eukaryota</taxon>
        <taxon>Metazoa</taxon>
        <taxon>Chordata</taxon>
        <taxon>Craniata</taxon>
        <taxon>Vertebrata</taxon>
        <taxon>Euteleostomi</taxon>
        <taxon>Archelosauria</taxon>
        <taxon>Archosauria</taxon>
        <taxon>Dinosauria</taxon>
        <taxon>Saurischia</taxon>
        <taxon>Theropoda</taxon>
        <taxon>Coelurosauria</taxon>
        <taxon>Aves</taxon>
        <taxon>Neognathae</taxon>
        <taxon>Neoaves</taxon>
        <taxon>Strisores</taxon>
        <taxon>Caprimulgiformes</taxon>
        <taxon>Nyctibiidae</taxon>
        <taxon>Nyctibius</taxon>
    </lineage>
</organism>
<feature type="transmembrane region" description="Helical" evidence="8">
    <location>
        <begin position="259"/>
        <end position="286"/>
    </location>
</feature>
<keyword evidence="9" id="KW-0175">Coiled coil</keyword>
<evidence type="ECO:0000256" key="2">
    <source>
        <dbReference type="ARBA" id="ARBA00009671"/>
    </source>
</evidence>
<feature type="domain" description="Anoctamin transmembrane" evidence="10">
    <location>
        <begin position="248"/>
        <end position="825"/>
    </location>
</feature>
<comment type="similarity">
    <text evidence="2 8">Belongs to the anoctamin family.</text>
</comment>
<dbReference type="PANTHER" id="PTHR12308:SF23">
    <property type="entry name" value="ANOCTAMIN-5"/>
    <property type="match status" value="1"/>
</dbReference>
<feature type="non-terminal residue" evidence="12">
    <location>
        <position position="1"/>
    </location>
</feature>
<dbReference type="InterPro" id="IPR049452">
    <property type="entry name" value="Anoctamin_TM"/>
</dbReference>
<evidence type="ECO:0000256" key="7">
    <source>
        <dbReference type="ARBA" id="ARBA00023180"/>
    </source>
</evidence>
<comment type="caution">
    <text evidence="12">The sequence shown here is derived from an EMBL/GenBank/DDBJ whole genome shotgun (WGS) entry which is preliminary data.</text>
</comment>
<gene>
    <name evidence="12" type="primary">Ano5</name>
    <name evidence="12" type="ORF">NYCBRA_R00980</name>
</gene>
<evidence type="ECO:0000256" key="1">
    <source>
        <dbReference type="ARBA" id="ARBA00004651"/>
    </source>
</evidence>
<evidence type="ECO:0000256" key="3">
    <source>
        <dbReference type="ARBA" id="ARBA00022475"/>
    </source>
</evidence>
<evidence type="ECO:0000259" key="10">
    <source>
        <dbReference type="Pfam" id="PF04547"/>
    </source>
</evidence>
<keyword evidence="4 8" id="KW-0812">Transmembrane</keyword>
<keyword evidence="6 8" id="KW-0472">Membrane</keyword>
<keyword evidence="13" id="KW-1185">Reference proteome</keyword>
<protein>
    <recommendedName>
        <fullName evidence="8">Anoctamin</fullName>
    </recommendedName>
</protein>
<evidence type="ECO:0000256" key="4">
    <source>
        <dbReference type="ARBA" id="ARBA00022692"/>
    </source>
</evidence>
<dbReference type="GO" id="GO:0046983">
    <property type="term" value="F:protein dimerization activity"/>
    <property type="evidence" value="ECO:0007669"/>
    <property type="project" value="InterPro"/>
</dbReference>
<feature type="transmembrane region" description="Helical" evidence="8">
    <location>
        <begin position="516"/>
        <end position="533"/>
    </location>
</feature>
<feature type="coiled-coil region" evidence="9">
    <location>
        <begin position="43"/>
        <end position="77"/>
    </location>
</feature>
<feature type="non-terminal residue" evidence="12">
    <location>
        <position position="870"/>
    </location>
</feature>
<dbReference type="PANTHER" id="PTHR12308">
    <property type="entry name" value="ANOCTAMIN"/>
    <property type="match status" value="1"/>
</dbReference>
<dbReference type="AlphaFoldDB" id="A0A7K8T522"/>
<evidence type="ECO:0000256" key="9">
    <source>
        <dbReference type="SAM" id="Coils"/>
    </source>
</evidence>
<dbReference type="GO" id="GO:0005254">
    <property type="term" value="F:chloride channel activity"/>
    <property type="evidence" value="ECO:0007669"/>
    <property type="project" value="TreeGrafter"/>
</dbReference>
<dbReference type="EMBL" id="VWZB01000564">
    <property type="protein sequence ID" value="NXF36460.1"/>
    <property type="molecule type" value="Genomic_DNA"/>
</dbReference>
<feature type="transmembrane region" description="Helical" evidence="8">
    <location>
        <begin position="422"/>
        <end position="447"/>
    </location>
</feature>
<evidence type="ECO:0000313" key="12">
    <source>
        <dbReference type="EMBL" id="NXF36460.1"/>
    </source>
</evidence>
<dbReference type="Proteomes" id="UP000538472">
    <property type="component" value="Unassembled WGS sequence"/>
</dbReference>
<evidence type="ECO:0000313" key="13">
    <source>
        <dbReference type="Proteomes" id="UP000538472"/>
    </source>
</evidence>
<dbReference type="Pfam" id="PF04547">
    <property type="entry name" value="Anoctamin"/>
    <property type="match status" value="1"/>
</dbReference>
<feature type="transmembrane region" description="Helical" evidence="8">
    <location>
        <begin position="337"/>
        <end position="357"/>
    </location>
</feature>
<feature type="transmembrane region" description="Helical" evidence="8">
    <location>
        <begin position="782"/>
        <end position="811"/>
    </location>
</feature>
<evidence type="ECO:0000256" key="5">
    <source>
        <dbReference type="ARBA" id="ARBA00022989"/>
    </source>
</evidence>
<feature type="domain" description="Anoctamin dimerisation" evidence="11">
    <location>
        <begin position="28"/>
        <end position="245"/>
    </location>
</feature>
<evidence type="ECO:0000256" key="8">
    <source>
        <dbReference type="RuleBase" id="RU280814"/>
    </source>
</evidence>
<keyword evidence="7" id="KW-0325">Glycoprotein</keyword>
<name>A0A7K8T522_9AVES</name>
<proteinExistence type="inferred from homology"/>
<dbReference type="GO" id="GO:0005886">
    <property type="term" value="C:plasma membrane"/>
    <property type="evidence" value="ECO:0007669"/>
    <property type="project" value="UniProtKB-SubCell"/>
</dbReference>
<accession>A0A7K8T522</accession>
<keyword evidence="3" id="KW-1003">Cell membrane</keyword>
<dbReference type="InterPro" id="IPR007632">
    <property type="entry name" value="Anoctamin"/>
</dbReference>
<sequence>RQSGRRYNLFLKRRLRIDKRHQSKDSIFFRDGVRRIDFVLSYVDDLNKEWEKKLERRKEFESNLQKAGLELETEDKKESEDGKIYFVKIHAPWEVLITYAEVLNIKVPIRENDIPSMVENPLDCMLAPLRLPEKVMHPEPDYFTAPFSKDKQELYLINDESTFFSPSMRNRIVNYILTRCPYGTEEGKKKFGIKRLLNNGTYSAAYPLHDCQYWKKANDPNCDNERYTLYMEWARFLRFYKEQPLDLIRKYYGEKIGIYFAWLGFYTEMLFLAAVVGLICFLYGLFTMDENMSSKEICDPAIGGEIIMCPLCDRECEYWRLNTTCASSEYSHLFDNVATLFFAIFMGIWVTLFLEFWKRRQARLKYEWDLVDFEEEQQQLQLRPEYEAKCTQKKKNPVTQEMEPYLPLTSQAVRFCISGTTVLFWVSLIIASMIAVIVYRLAVYAAFASLMENAQKLQPISGLLTPQLATSVTASCLNFVIIMILNFLYERIAIWITDMEIPRTHMEYENRLTMKMFLFQFVNYYSSCFYVAFFKGKFVGYPGAYTYMFNRWRNEECDPAGCLIELTTQLTIVMAGKQIWGNIQEAIVPWICNWWGRRKARSNPENLYSRWEQDHDLQTFGALGLFYEYLEMVIQFGFITLFVASFPLAPLLALMNNILEIRVDSWKLTTQYRRPVAAKAHSIGVWQEILNGMAILSVVTNAFIVAFTSDMIPRLVYYYAYSESDDSPMSGYINNSLSVFQISDFPERNKPKMNPEDFVICRYRDYRYPPDHERKYLHTMQFWHILAAKLAFIIIMEHVVFIVKFFVAWMIPDVPADVKAKIKREKYLTQKILHEYELEKLKERLCQGDKRATEKEFIATEGRMELSRAM</sequence>
<feature type="transmembrane region" description="Helical" evidence="8">
    <location>
        <begin position="633"/>
        <end position="654"/>
    </location>
</feature>
<evidence type="ECO:0000259" key="11">
    <source>
        <dbReference type="Pfam" id="PF16178"/>
    </source>
</evidence>
<evidence type="ECO:0000256" key="6">
    <source>
        <dbReference type="ARBA" id="ARBA00023136"/>
    </source>
</evidence>
<feature type="transmembrane region" description="Helical" evidence="8">
    <location>
        <begin position="467"/>
        <end position="489"/>
    </location>
</feature>
<dbReference type="InterPro" id="IPR032394">
    <property type="entry name" value="Anoct_dimer"/>
</dbReference>
<feature type="transmembrane region" description="Helical" evidence="8">
    <location>
        <begin position="689"/>
        <end position="709"/>
    </location>
</feature>